<dbReference type="GO" id="GO:0032267">
    <property type="term" value="F:tRNA(Ile)-lysidine synthase activity"/>
    <property type="evidence" value="ECO:0007669"/>
    <property type="project" value="UniProtKB-EC"/>
</dbReference>
<sequence length="64" mass="7780">MPSRSQLSRLWQEVALAKADAEPRLRFFQDEVRRYQQRLYLVPVMEELTDRVIEWSFITTFNFA</sequence>
<dbReference type="SUPFAM" id="SSF82829">
    <property type="entry name" value="MesJ substrate recognition domain-like"/>
    <property type="match status" value="1"/>
</dbReference>
<name>A0A2X2DRM3_PROMI</name>
<dbReference type="GO" id="GO:0005737">
    <property type="term" value="C:cytoplasm"/>
    <property type="evidence" value="ECO:0007669"/>
    <property type="project" value="InterPro"/>
</dbReference>
<proteinExistence type="predicted"/>
<dbReference type="Proteomes" id="UP000251485">
    <property type="component" value="Unassembled WGS sequence"/>
</dbReference>
<reference evidence="2 3" key="1">
    <citation type="submission" date="2018-06" db="EMBL/GenBank/DDBJ databases">
        <authorList>
            <consortium name="Pathogen Informatics"/>
            <person name="Doyle S."/>
        </authorList>
    </citation>
    <scope>NUCLEOTIDE SEQUENCE [LARGE SCALE GENOMIC DNA]</scope>
    <source>
        <strain evidence="2 3">NCTC10975</strain>
    </source>
</reference>
<dbReference type="Pfam" id="PF09179">
    <property type="entry name" value="TilS"/>
    <property type="match status" value="1"/>
</dbReference>
<keyword evidence="2" id="KW-0436">Ligase</keyword>
<evidence type="ECO:0000313" key="2">
    <source>
        <dbReference type="EMBL" id="SPY97110.1"/>
    </source>
</evidence>
<protein>
    <submittedName>
        <fullName evidence="2">tRNA(Ile)-lysidine synthase</fullName>
        <ecNumber evidence="2">6.3.4.19</ecNumber>
    </submittedName>
</protein>
<accession>A0A2X2DRM3</accession>
<organism evidence="2 3">
    <name type="scientific">Proteus mirabilis</name>
    <dbReference type="NCBI Taxonomy" id="584"/>
    <lineage>
        <taxon>Bacteria</taxon>
        <taxon>Pseudomonadati</taxon>
        <taxon>Pseudomonadota</taxon>
        <taxon>Gammaproteobacteria</taxon>
        <taxon>Enterobacterales</taxon>
        <taxon>Morganellaceae</taxon>
        <taxon>Proteus</taxon>
    </lineage>
</organism>
<dbReference type="InterPro" id="IPR015262">
    <property type="entry name" value="tRNA_Ile_lys_synt_subst-bd"/>
</dbReference>
<dbReference type="GO" id="GO:0008033">
    <property type="term" value="P:tRNA processing"/>
    <property type="evidence" value="ECO:0007669"/>
    <property type="project" value="InterPro"/>
</dbReference>
<evidence type="ECO:0000313" key="3">
    <source>
        <dbReference type="Proteomes" id="UP000251485"/>
    </source>
</evidence>
<dbReference type="GO" id="GO:0005524">
    <property type="term" value="F:ATP binding"/>
    <property type="evidence" value="ECO:0007669"/>
    <property type="project" value="InterPro"/>
</dbReference>
<dbReference type="EMBL" id="UAUE01000020">
    <property type="protein sequence ID" value="SPY97110.1"/>
    <property type="molecule type" value="Genomic_DNA"/>
</dbReference>
<dbReference type="AlphaFoldDB" id="A0A2X2DRM3"/>
<dbReference type="Gene3D" id="1.20.59.20">
    <property type="match status" value="1"/>
</dbReference>
<dbReference type="EC" id="6.3.4.19" evidence="2"/>
<feature type="domain" description="tRNA(Ile)-lysidine synthase substrate-binding" evidence="1">
    <location>
        <begin position="1"/>
        <end position="40"/>
    </location>
</feature>
<evidence type="ECO:0000259" key="1">
    <source>
        <dbReference type="Pfam" id="PF09179"/>
    </source>
</evidence>
<gene>
    <name evidence="2" type="primary">tilS_2</name>
    <name evidence="2" type="ORF">NCTC10975_02772</name>
</gene>